<name>A0ABU4MQJ2_9ACTN</name>
<keyword evidence="2" id="KW-1185">Reference proteome</keyword>
<sequence>MRLKTTAATAVAPRLTVTNQKTWHNDKYPKVKRDDYVEVTKKTKKNGHACAALYLGPSSHYPAWMACIN</sequence>
<protein>
    <submittedName>
        <fullName evidence="1">Uncharacterized protein</fullName>
    </submittedName>
</protein>
<proteinExistence type="predicted"/>
<accession>A0ABU4MQJ2</accession>
<organism evidence="1 2">
    <name type="scientific">Streptomyces caniscabiei</name>
    <dbReference type="NCBI Taxonomy" id="2746961"/>
    <lineage>
        <taxon>Bacteria</taxon>
        <taxon>Bacillati</taxon>
        <taxon>Actinomycetota</taxon>
        <taxon>Actinomycetes</taxon>
        <taxon>Kitasatosporales</taxon>
        <taxon>Streptomycetaceae</taxon>
        <taxon>Streptomyces</taxon>
    </lineage>
</organism>
<evidence type="ECO:0000313" key="1">
    <source>
        <dbReference type="EMBL" id="MDX3038719.1"/>
    </source>
</evidence>
<comment type="caution">
    <text evidence="1">The sequence shown here is derived from an EMBL/GenBank/DDBJ whole genome shotgun (WGS) entry which is preliminary data.</text>
</comment>
<dbReference type="Proteomes" id="UP001282474">
    <property type="component" value="Unassembled WGS sequence"/>
</dbReference>
<evidence type="ECO:0000313" key="2">
    <source>
        <dbReference type="Proteomes" id="UP001282474"/>
    </source>
</evidence>
<gene>
    <name evidence="1" type="ORF">PV383_16275</name>
</gene>
<dbReference type="RefSeq" id="WP_045559783.1">
    <property type="nucleotide sequence ID" value="NZ_JABXWF010000003.1"/>
</dbReference>
<reference evidence="1 2" key="1">
    <citation type="journal article" date="2023" name="Microb. Genom.">
        <title>Mesoterricola silvestris gen. nov., sp. nov., Mesoterricola sediminis sp. nov., Geothrix oryzae sp. nov., Geothrix edaphica sp. nov., Geothrix rubra sp. nov., and Geothrix limicola sp. nov., six novel members of Acidobacteriota isolated from soils.</title>
        <authorList>
            <person name="Weisberg A.J."/>
            <person name="Pearce E."/>
            <person name="Kramer C.G."/>
            <person name="Chang J.H."/>
            <person name="Clarke C.R."/>
        </authorList>
    </citation>
    <scope>NUCLEOTIDE SEQUENCE [LARGE SCALE GENOMIC DNA]</scope>
    <source>
        <strain evidence="1 2">NE20-4-1</strain>
    </source>
</reference>
<dbReference type="EMBL" id="JARAWJ010000010">
    <property type="protein sequence ID" value="MDX3038719.1"/>
    <property type="molecule type" value="Genomic_DNA"/>
</dbReference>